<evidence type="ECO:0000256" key="1">
    <source>
        <dbReference type="SAM" id="MobiDB-lite"/>
    </source>
</evidence>
<feature type="compositionally biased region" description="Low complexity" evidence="1">
    <location>
        <begin position="169"/>
        <end position="183"/>
    </location>
</feature>
<dbReference type="Proteomes" id="UP001151760">
    <property type="component" value="Unassembled WGS sequence"/>
</dbReference>
<proteinExistence type="predicted"/>
<feature type="region of interest" description="Disordered" evidence="1">
    <location>
        <begin position="1"/>
        <end position="24"/>
    </location>
</feature>
<evidence type="ECO:0000313" key="3">
    <source>
        <dbReference type="Proteomes" id="UP001151760"/>
    </source>
</evidence>
<comment type="caution">
    <text evidence="2">The sequence shown here is derived from an EMBL/GenBank/DDBJ whole genome shotgun (WGS) entry which is preliminary data.</text>
</comment>
<evidence type="ECO:0000313" key="2">
    <source>
        <dbReference type="EMBL" id="GJS78152.1"/>
    </source>
</evidence>
<reference evidence="2" key="1">
    <citation type="journal article" date="2022" name="Int. J. Mol. Sci.">
        <title>Draft Genome of Tanacetum Coccineum: Genomic Comparison of Closely Related Tanacetum-Family Plants.</title>
        <authorList>
            <person name="Yamashiro T."/>
            <person name="Shiraishi A."/>
            <person name="Nakayama K."/>
            <person name="Satake H."/>
        </authorList>
    </citation>
    <scope>NUCLEOTIDE SEQUENCE</scope>
</reference>
<reference evidence="2" key="2">
    <citation type="submission" date="2022-01" db="EMBL/GenBank/DDBJ databases">
        <authorList>
            <person name="Yamashiro T."/>
            <person name="Shiraishi A."/>
            <person name="Satake H."/>
            <person name="Nakayama K."/>
        </authorList>
    </citation>
    <scope>NUCLEOTIDE SEQUENCE</scope>
</reference>
<keyword evidence="3" id="KW-1185">Reference proteome</keyword>
<sequence length="192" mass="21958">MKVEESLNVTFDKSPPPTKLSPLVNDDVGEEEAIKKNTKVVNNNNEKDESKEIHQGDVKEVQIERFETNQDADVNGDQAHQGDEAVTAEWIALYNKPLKIESVKNRIDCPLPYGLLITRLYRFVLAKHPKLVRPHHTLQFVLHYRMMSSVNRKNGRKRNKSEEVKLDIPYSPSSVESSNQSSPLLGYWSSMD</sequence>
<dbReference type="EMBL" id="BQNB010010503">
    <property type="protein sequence ID" value="GJS78152.1"/>
    <property type="molecule type" value="Genomic_DNA"/>
</dbReference>
<feature type="region of interest" description="Disordered" evidence="1">
    <location>
        <begin position="151"/>
        <end position="192"/>
    </location>
</feature>
<gene>
    <name evidence="2" type="ORF">Tco_0728033</name>
</gene>
<accession>A0ABQ4YKV1</accession>
<organism evidence="2 3">
    <name type="scientific">Tanacetum coccineum</name>
    <dbReference type="NCBI Taxonomy" id="301880"/>
    <lineage>
        <taxon>Eukaryota</taxon>
        <taxon>Viridiplantae</taxon>
        <taxon>Streptophyta</taxon>
        <taxon>Embryophyta</taxon>
        <taxon>Tracheophyta</taxon>
        <taxon>Spermatophyta</taxon>
        <taxon>Magnoliopsida</taxon>
        <taxon>eudicotyledons</taxon>
        <taxon>Gunneridae</taxon>
        <taxon>Pentapetalae</taxon>
        <taxon>asterids</taxon>
        <taxon>campanulids</taxon>
        <taxon>Asterales</taxon>
        <taxon>Asteraceae</taxon>
        <taxon>Asteroideae</taxon>
        <taxon>Anthemideae</taxon>
        <taxon>Anthemidinae</taxon>
        <taxon>Tanacetum</taxon>
    </lineage>
</organism>
<protein>
    <submittedName>
        <fullName evidence="2">Uncharacterized protein</fullName>
    </submittedName>
</protein>
<name>A0ABQ4YKV1_9ASTR</name>